<name>A0A5B7J1W9_PORTR</name>
<sequence>MTQGQVLRKKRRKGEDRKKKGRRKENKGLLPSRLRPVGGETVGHLNPRDGRLPPFLSNYLASGTVRGRSSICKCEEALGPCDPYERRGLGGETFKEDEVERRNFQII</sequence>
<evidence type="ECO:0000313" key="3">
    <source>
        <dbReference type="Proteomes" id="UP000324222"/>
    </source>
</evidence>
<dbReference type="AlphaFoldDB" id="A0A5B7J1W9"/>
<accession>A0A5B7J1W9</accession>
<gene>
    <name evidence="2" type="ORF">E2C01_082518</name>
</gene>
<reference evidence="2 3" key="1">
    <citation type="submission" date="2019-05" db="EMBL/GenBank/DDBJ databases">
        <title>Another draft genome of Portunus trituberculatus and its Hox gene families provides insights of decapod evolution.</title>
        <authorList>
            <person name="Jeong J.-H."/>
            <person name="Song I."/>
            <person name="Kim S."/>
            <person name="Choi T."/>
            <person name="Kim D."/>
            <person name="Ryu S."/>
            <person name="Kim W."/>
        </authorList>
    </citation>
    <scope>NUCLEOTIDE SEQUENCE [LARGE SCALE GENOMIC DNA]</scope>
    <source>
        <tissue evidence="2">Muscle</tissue>
    </source>
</reference>
<protein>
    <submittedName>
        <fullName evidence="2">Uncharacterized protein</fullName>
    </submittedName>
</protein>
<dbReference type="EMBL" id="VSRR010075154">
    <property type="protein sequence ID" value="MPC87647.1"/>
    <property type="molecule type" value="Genomic_DNA"/>
</dbReference>
<comment type="caution">
    <text evidence="2">The sequence shown here is derived from an EMBL/GenBank/DDBJ whole genome shotgun (WGS) entry which is preliminary data.</text>
</comment>
<organism evidence="2 3">
    <name type="scientific">Portunus trituberculatus</name>
    <name type="common">Swimming crab</name>
    <name type="synonym">Neptunus trituberculatus</name>
    <dbReference type="NCBI Taxonomy" id="210409"/>
    <lineage>
        <taxon>Eukaryota</taxon>
        <taxon>Metazoa</taxon>
        <taxon>Ecdysozoa</taxon>
        <taxon>Arthropoda</taxon>
        <taxon>Crustacea</taxon>
        <taxon>Multicrustacea</taxon>
        <taxon>Malacostraca</taxon>
        <taxon>Eumalacostraca</taxon>
        <taxon>Eucarida</taxon>
        <taxon>Decapoda</taxon>
        <taxon>Pleocyemata</taxon>
        <taxon>Brachyura</taxon>
        <taxon>Eubrachyura</taxon>
        <taxon>Portunoidea</taxon>
        <taxon>Portunidae</taxon>
        <taxon>Portuninae</taxon>
        <taxon>Portunus</taxon>
    </lineage>
</organism>
<evidence type="ECO:0000256" key="1">
    <source>
        <dbReference type="SAM" id="MobiDB-lite"/>
    </source>
</evidence>
<dbReference type="Proteomes" id="UP000324222">
    <property type="component" value="Unassembled WGS sequence"/>
</dbReference>
<feature type="region of interest" description="Disordered" evidence="1">
    <location>
        <begin position="1"/>
        <end position="52"/>
    </location>
</feature>
<keyword evidence="3" id="KW-1185">Reference proteome</keyword>
<evidence type="ECO:0000313" key="2">
    <source>
        <dbReference type="EMBL" id="MPC87647.1"/>
    </source>
</evidence>
<proteinExistence type="predicted"/>